<dbReference type="PROSITE" id="PS51898">
    <property type="entry name" value="TYR_RECOMBINASE"/>
    <property type="match status" value="1"/>
</dbReference>
<feature type="domain" description="Tyr recombinase" evidence="3">
    <location>
        <begin position="225"/>
        <end position="433"/>
    </location>
</feature>
<comment type="caution">
    <text evidence="4">The sequence shown here is derived from an EMBL/GenBank/DDBJ whole genome shotgun (WGS) entry which is preliminary data.</text>
</comment>
<dbReference type="Gene3D" id="1.10.443.10">
    <property type="entry name" value="Intergrase catalytic core"/>
    <property type="match status" value="1"/>
</dbReference>
<reference evidence="4 5" key="1">
    <citation type="submission" date="2019-02" db="EMBL/GenBank/DDBJ databases">
        <title>Deep-cultivation of Planctomycetes and their phenomic and genomic characterization uncovers novel biology.</title>
        <authorList>
            <person name="Wiegand S."/>
            <person name="Jogler M."/>
            <person name="Boedeker C."/>
            <person name="Pinto D."/>
            <person name="Vollmers J."/>
            <person name="Rivas-Marin E."/>
            <person name="Kohn T."/>
            <person name="Peeters S.H."/>
            <person name="Heuer A."/>
            <person name="Rast P."/>
            <person name="Oberbeckmann S."/>
            <person name="Bunk B."/>
            <person name="Jeske O."/>
            <person name="Meyerdierks A."/>
            <person name="Storesund J.E."/>
            <person name="Kallscheuer N."/>
            <person name="Luecker S."/>
            <person name="Lage O.M."/>
            <person name="Pohl T."/>
            <person name="Merkel B.J."/>
            <person name="Hornburger P."/>
            <person name="Mueller R.-W."/>
            <person name="Bruemmer F."/>
            <person name="Labrenz M."/>
            <person name="Spormann A.M."/>
            <person name="Op Den Camp H."/>
            <person name="Overmann J."/>
            <person name="Amann R."/>
            <person name="Jetten M.S.M."/>
            <person name="Mascher T."/>
            <person name="Medema M.H."/>
            <person name="Devos D.P."/>
            <person name="Kaster A.-K."/>
            <person name="Ovreas L."/>
            <person name="Rohde M."/>
            <person name="Galperin M.Y."/>
            <person name="Jogler C."/>
        </authorList>
    </citation>
    <scope>NUCLEOTIDE SEQUENCE [LARGE SCALE GENOMIC DNA]</scope>
    <source>
        <strain evidence="4 5">Pla144</strain>
    </source>
</reference>
<dbReference type="OrthoDB" id="254233at2"/>
<dbReference type="Proteomes" id="UP000318437">
    <property type="component" value="Unassembled WGS sequence"/>
</dbReference>
<protein>
    <submittedName>
        <fullName evidence="4">Tyrosine recombinase XerD</fullName>
    </submittedName>
</protein>
<evidence type="ECO:0000256" key="2">
    <source>
        <dbReference type="SAM" id="MobiDB-lite"/>
    </source>
</evidence>
<dbReference type="InterPro" id="IPR013762">
    <property type="entry name" value="Integrase-like_cat_sf"/>
</dbReference>
<dbReference type="InterPro" id="IPR050090">
    <property type="entry name" value="Tyrosine_recombinase_XerCD"/>
</dbReference>
<evidence type="ECO:0000313" key="4">
    <source>
        <dbReference type="EMBL" id="TWU28711.1"/>
    </source>
</evidence>
<accession>A0A5C6CYZ0</accession>
<dbReference type="InterPro" id="IPR002104">
    <property type="entry name" value="Integrase_catalytic"/>
</dbReference>
<dbReference type="GO" id="GO:0003677">
    <property type="term" value="F:DNA binding"/>
    <property type="evidence" value="ECO:0007669"/>
    <property type="project" value="InterPro"/>
</dbReference>
<dbReference type="AlphaFoldDB" id="A0A5C6CYZ0"/>
<dbReference type="GO" id="GO:0015074">
    <property type="term" value="P:DNA integration"/>
    <property type="evidence" value="ECO:0007669"/>
    <property type="project" value="InterPro"/>
</dbReference>
<dbReference type="PANTHER" id="PTHR30349:SF64">
    <property type="entry name" value="PROPHAGE INTEGRASE INTD-RELATED"/>
    <property type="match status" value="1"/>
</dbReference>
<feature type="region of interest" description="Disordered" evidence="2">
    <location>
        <begin position="332"/>
        <end position="364"/>
    </location>
</feature>
<organism evidence="4 5">
    <name type="scientific">Bythopirellula polymerisocia</name>
    <dbReference type="NCBI Taxonomy" id="2528003"/>
    <lineage>
        <taxon>Bacteria</taxon>
        <taxon>Pseudomonadati</taxon>
        <taxon>Planctomycetota</taxon>
        <taxon>Planctomycetia</taxon>
        <taxon>Pirellulales</taxon>
        <taxon>Lacipirellulaceae</taxon>
        <taxon>Bythopirellula</taxon>
    </lineage>
</organism>
<evidence type="ECO:0000259" key="3">
    <source>
        <dbReference type="PROSITE" id="PS51898"/>
    </source>
</evidence>
<feature type="compositionally biased region" description="Polar residues" evidence="2">
    <location>
        <begin position="337"/>
        <end position="347"/>
    </location>
</feature>
<dbReference type="CDD" id="cd00397">
    <property type="entry name" value="DNA_BRE_C"/>
    <property type="match status" value="1"/>
</dbReference>
<name>A0A5C6CYZ0_9BACT</name>
<dbReference type="EMBL" id="SJPS01000002">
    <property type="protein sequence ID" value="TWU28711.1"/>
    <property type="molecule type" value="Genomic_DNA"/>
</dbReference>
<dbReference type="Pfam" id="PF00589">
    <property type="entry name" value="Phage_integrase"/>
    <property type="match status" value="1"/>
</dbReference>
<sequence>MLPDGVRQCGLKARENLYRTGLTKFGGCMMSNANSLRVPKYRRHNAKGLAVVTLNGKDHYLGKYGSAASREAYRRITAEWLQAGGNLTNSKEEITVVEITVVEITVVEITVVEIIAAYMRYARTYYRKHGKATNEVYSVKRALGVVRELYGREQASKFGPLALKTVRQSMIEMGWCRNQVNKQVDRVKRVFKWAVSEEMIPGSVYEALRTVTGLRKGRSQAKESSPVKPVSNEVVEATVEKLPAIVADMVQVQRLTGARPGEICNMRPGDINRTPATWEYIPQSHKTEHHDQPRVIFIGPRCQQILLKYLLRPADSYCFSPAESEANRRAVQHLNRKTPSSCGNKPGSNRKKKPRRTSGEKYDRHSYCRAVRRAAVAAGVASWSPHRLQHSFATEVRKSHGLEAAQVCMGHSKADTTQIYTARNMALAATVAEEIR</sequence>
<evidence type="ECO:0000256" key="1">
    <source>
        <dbReference type="ARBA" id="ARBA00023172"/>
    </source>
</evidence>
<keyword evidence="1" id="KW-0233">DNA recombination</keyword>
<evidence type="ECO:0000313" key="5">
    <source>
        <dbReference type="Proteomes" id="UP000318437"/>
    </source>
</evidence>
<proteinExistence type="predicted"/>
<dbReference type="InterPro" id="IPR011010">
    <property type="entry name" value="DNA_brk_join_enz"/>
</dbReference>
<dbReference type="GO" id="GO:0006310">
    <property type="term" value="P:DNA recombination"/>
    <property type="evidence" value="ECO:0007669"/>
    <property type="project" value="UniProtKB-KW"/>
</dbReference>
<dbReference type="SUPFAM" id="SSF56349">
    <property type="entry name" value="DNA breaking-rejoining enzymes"/>
    <property type="match status" value="1"/>
</dbReference>
<gene>
    <name evidence="4" type="primary">xerD_1</name>
    <name evidence="4" type="ORF">Pla144_20030</name>
</gene>
<dbReference type="PANTHER" id="PTHR30349">
    <property type="entry name" value="PHAGE INTEGRASE-RELATED"/>
    <property type="match status" value="1"/>
</dbReference>
<keyword evidence="5" id="KW-1185">Reference proteome</keyword>